<proteinExistence type="predicted"/>
<organism evidence="1 2">
    <name type="scientific">Pseudanabaena catenata USMAC16</name>
    <dbReference type="NCBI Taxonomy" id="1855837"/>
    <lineage>
        <taxon>Bacteria</taxon>
        <taxon>Bacillati</taxon>
        <taxon>Cyanobacteriota</taxon>
        <taxon>Cyanophyceae</taxon>
        <taxon>Pseudanabaenales</taxon>
        <taxon>Pseudanabaenaceae</taxon>
        <taxon>Pseudanabaena</taxon>
    </lineage>
</organism>
<name>A0A9X4MCY0_9CYAN</name>
<dbReference type="Gene3D" id="2.60.200.60">
    <property type="match status" value="1"/>
</dbReference>
<sequence>MFPAARLSDKTVTNDTIIGPGAPTVLIGGMPAACVGDAVAGNLVVGSIVLGSFTVIIGGRFAARTTSQVVGINVNAPPTPITTFVGKAEMTVLIGG</sequence>
<dbReference type="InterPro" id="IPR008727">
    <property type="entry name" value="PAAR_motif"/>
</dbReference>
<reference evidence="1" key="1">
    <citation type="submission" date="2019-05" db="EMBL/GenBank/DDBJ databases">
        <title>Whole genome sequencing of Pseudanabaena catenata USMAC16.</title>
        <authorList>
            <person name="Khan Z."/>
            <person name="Omar W.M."/>
            <person name="Convey P."/>
            <person name="Merican F."/>
            <person name="Najimudin N."/>
        </authorList>
    </citation>
    <scope>NUCLEOTIDE SEQUENCE</scope>
    <source>
        <strain evidence="1">USMAC16</strain>
    </source>
</reference>
<dbReference type="AlphaFoldDB" id="A0A9X4MCY0"/>
<evidence type="ECO:0000313" key="1">
    <source>
        <dbReference type="EMBL" id="MDG3493839.1"/>
    </source>
</evidence>
<comment type="caution">
    <text evidence="1">The sequence shown here is derived from an EMBL/GenBank/DDBJ whole genome shotgun (WGS) entry which is preliminary data.</text>
</comment>
<keyword evidence="2" id="KW-1185">Reference proteome</keyword>
<protein>
    <submittedName>
        <fullName evidence="1">PAAR domain-containing protein</fullName>
    </submittedName>
</protein>
<evidence type="ECO:0000313" key="2">
    <source>
        <dbReference type="Proteomes" id="UP001152872"/>
    </source>
</evidence>
<dbReference type="Proteomes" id="UP001152872">
    <property type="component" value="Unassembled WGS sequence"/>
</dbReference>
<dbReference type="RefSeq" id="WP_009625893.1">
    <property type="nucleotide sequence ID" value="NZ_VBTY01000024.1"/>
</dbReference>
<dbReference type="EMBL" id="VBTY01000024">
    <property type="protein sequence ID" value="MDG3493839.1"/>
    <property type="molecule type" value="Genomic_DNA"/>
</dbReference>
<accession>A0A9X4MCY0</accession>
<dbReference type="Pfam" id="PF05488">
    <property type="entry name" value="PAAR_motif"/>
    <property type="match status" value="1"/>
</dbReference>
<gene>
    <name evidence="1" type="ORF">FEV09_04650</name>
</gene>